<keyword evidence="1" id="KW-0812">Transmembrane</keyword>
<evidence type="ECO:0000313" key="3">
    <source>
        <dbReference type="Proteomes" id="UP000434172"/>
    </source>
</evidence>
<keyword evidence="3" id="KW-1185">Reference proteome</keyword>
<evidence type="ECO:0000256" key="1">
    <source>
        <dbReference type="SAM" id="Phobius"/>
    </source>
</evidence>
<evidence type="ECO:0000313" key="2">
    <source>
        <dbReference type="EMBL" id="KAF0329599.1"/>
    </source>
</evidence>
<feature type="transmembrane region" description="Helical" evidence="1">
    <location>
        <begin position="636"/>
        <end position="659"/>
    </location>
</feature>
<dbReference type="EMBL" id="WOWK01000011">
    <property type="protein sequence ID" value="KAF0329599.1"/>
    <property type="molecule type" value="Genomic_DNA"/>
</dbReference>
<feature type="transmembrane region" description="Helical" evidence="1">
    <location>
        <begin position="54"/>
        <end position="77"/>
    </location>
</feature>
<gene>
    <name evidence="2" type="ORF">GQ607_003167</name>
</gene>
<keyword evidence="1" id="KW-1133">Transmembrane helix</keyword>
<keyword evidence="1" id="KW-0472">Membrane</keyword>
<reference evidence="2 3" key="1">
    <citation type="submission" date="2019-12" db="EMBL/GenBank/DDBJ databases">
        <title>A genome sequence resource for the geographically widespread anthracnose pathogen Colletotrichum asianum.</title>
        <authorList>
            <person name="Meng Y."/>
        </authorList>
    </citation>
    <scope>NUCLEOTIDE SEQUENCE [LARGE SCALE GENOMIC DNA]</scope>
    <source>
        <strain evidence="2 3">ICMP 18580</strain>
    </source>
</reference>
<dbReference type="Proteomes" id="UP000434172">
    <property type="component" value="Unassembled WGS sequence"/>
</dbReference>
<accession>A0A8H3WMI0</accession>
<protein>
    <submittedName>
        <fullName evidence="2">Uncharacterized protein</fullName>
    </submittedName>
</protein>
<feature type="transmembrane region" description="Helical" evidence="1">
    <location>
        <begin position="170"/>
        <end position="188"/>
    </location>
</feature>
<organism evidence="2 3">
    <name type="scientific">Colletotrichum asianum</name>
    <dbReference type="NCBI Taxonomy" id="702518"/>
    <lineage>
        <taxon>Eukaryota</taxon>
        <taxon>Fungi</taxon>
        <taxon>Dikarya</taxon>
        <taxon>Ascomycota</taxon>
        <taxon>Pezizomycotina</taxon>
        <taxon>Sordariomycetes</taxon>
        <taxon>Hypocreomycetidae</taxon>
        <taxon>Glomerellales</taxon>
        <taxon>Glomerellaceae</taxon>
        <taxon>Colletotrichum</taxon>
        <taxon>Colletotrichum gloeosporioides species complex</taxon>
    </lineage>
</organism>
<comment type="caution">
    <text evidence="2">The sequence shown here is derived from an EMBL/GenBank/DDBJ whole genome shotgun (WGS) entry which is preliminary data.</text>
</comment>
<dbReference type="OrthoDB" id="5428040at2759"/>
<name>A0A8H3WMI0_9PEZI</name>
<sequence length="727" mass="79650">MGYSFFPQAEASVQPTPKVTFAKSPKATFKSEVDETKDYSKSYLHRLQYGLGQYGMIIIGGGTTLILGILGFLLFLWSGEGFEDGRTASVAWRRIMLDQYITQAITLSTVIIRSAVTAQSAIYTSLVAGIVLERHGVPLYRVAEISMIRCANDGPLRLAWLLVSSARKSVLQAALVIMLLLTTLAVQFSSTLLVSDLGLASLVGDARDSILRLHMSQEVVSLNRQTNDWILRPRAYVPFGEVPSSGNSTPNNLGVSDTGFANRVFLPVSSERMSALRAYEGKGYGFDSRFVCMRPSVSAALSMTVPPSSTSLLSFYLALVGNISIQATFREAGLQLPPGCEDGTCFPSSFNCSLPQFQYTEAQVKQGLTNGLCLPDGSNARASAQNFTISAEPVTAWSEAFLFFRTNGTHDLWRSSDGRFLSVNLALPNVSYTDGEWITYERPIAELTPEGRRINKGVLRLDMTICFQQVAINFADVKVSSEKDLKEPKVTWDADGKVWDTRKVQRQLGIGPRSNTTTRRGIYSVDFIKNRQHLNATQYLTNKLINDLYNSPRDNISIFMDPLGSGISHVKPNVEYQAIFSDILNATNRPGVAMQSTLTALSGSIINDALPQFDVKGNAVLTSSLNVLTPQSFRGLMVVFGVVALNMAVGLAVILIFMVQCRYSSQGNYWQGIAQIVSDETAWVLEGATQSSDSHVESQLSDQDAHVRVVRSSRSGRVRAVTVESII</sequence>
<dbReference type="AlphaFoldDB" id="A0A8H3WMI0"/>
<proteinExistence type="predicted"/>